<dbReference type="GO" id="GO:0042783">
    <property type="term" value="P:symbiont-mediated evasion of host immune response"/>
    <property type="evidence" value="ECO:0007669"/>
    <property type="project" value="InterPro"/>
</dbReference>
<evidence type="ECO:0000256" key="1">
    <source>
        <dbReference type="ARBA" id="ARBA00004609"/>
    </source>
</evidence>
<evidence type="ECO:0000256" key="5">
    <source>
        <dbReference type="ARBA" id="ARBA00023180"/>
    </source>
</evidence>
<evidence type="ECO:0000256" key="6">
    <source>
        <dbReference type="ARBA" id="ARBA00023288"/>
    </source>
</evidence>
<evidence type="ECO:0000259" key="7">
    <source>
        <dbReference type="Pfam" id="PF00913"/>
    </source>
</evidence>
<dbReference type="GO" id="GO:0098552">
    <property type="term" value="C:side of membrane"/>
    <property type="evidence" value="ECO:0007669"/>
    <property type="project" value="UniProtKB-KW"/>
</dbReference>
<evidence type="ECO:0000256" key="4">
    <source>
        <dbReference type="ARBA" id="ARBA00023136"/>
    </source>
</evidence>
<dbReference type="Gene3D" id="1.10.470.10">
    <property type="entry name" value="Variant Surface Glycoprotein, subunit A, domain 2"/>
    <property type="match status" value="1"/>
</dbReference>
<protein>
    <submittedName>
        <fullName evidence="8">Variant surface glycoprotein 3408</fullName>
    </submittedName>
</protein>
<dbReference type="Gene3D" id="3.90.150.10">
    <property type="entry name" value="Variant Surface Glycoprotein, subunit A domain 1"/>
    <property type="match status" value="1"/>
</dbReference>
<dbReference type="GO" id="GO:0005886">
    <property type="term" value="C:plasma membrane"/>
    <property type="evidence" value="ECO:0007669"/>
    <property type="project" value="UniProtKB-SubCell"/>
</dbReference>
<feature type="domain" description="Trypanosome variant surface glycoprotein A-type N-terminal" evidence="7">
    <location>
        <begin position="1"/>
        <end position="321"/>
    </location>
</feature>
<keyword evidence="2" id="KW-1003">Cell membrane</keyword>
<sequence>LCKLSEELDKKPGDALHEVQTSTAKITKMRAAYLRAATYSAIHAATDQAEKGNIVAAYFAAKETQVLAQLQQETVKTQIESATTSVYLKGRVDEFLSIMEQAQESVTNGCLLTNGGYIAERTHTTQLDGQECKLSLSEIKAKQSKSNILSAKGYAKLKHEADRGNAYQHSGGASCKLTMAHNTAGFMQAAASKNDFTMAAGYVKIPKDNASPIGGTKLDALTDVTGQVHQPWISAWQAYKSRKGSEDAAYKNETDDLDKRNCLIRVIREGYAITEDSDNSKTKAVIAGLFGSTAASKWDDAVKDIYNTPIQGSTAKQKKKKT</sequence>
<evidence type="ECO:0000256" key="2">
    <source>
        <dbReference type="ARBA" id="ARBA00022475"/>
    </source>
</evidence>
<reference evidence="8" key="2">
    <citation type="journal article" date="2014" name="Mol. Biochem. Parasitol.">
        <title>Capturing the variant surface glycoprotein repertoire (the VSGnome) of Trypanosoma brucei Lister 427.</title>
        <authorList>
            <person name="Cross G.A."/>
            <person name="Kim H.S."/>
            <person name="Wickstead B."/>
        </authorList>
    </citation>
    <scope>NUCLEOTIDE SEQUENCE</scope>
    <source>
        <strain evidence="8">Lister 427</strain>
    </source>
</reference>
<dbReference type="InterPro" id="IPR001812">
    <property type="entry name" value="Trypano_VSG_A_N_dom"/>
</dbReference>
<reference evidence="8" key="1">
    <citation type="submission" date="2013-02" db="EMBL/GenBank/DDBJ databases">
        <authorList>
            <person name="Cross G.A.M."/>
            <person name="Kim H.-S."/>
            <person name="Wickstead B."/>
        </authorList>
    </citation>
    <scope>NUCLEOTIDE SEQUENCE</scope>
    <source>
        <strain evidence="8">Lister 427</strain>
    </source>
</reference>
<feature type="non-terminal residue" evidence="8">
    <location>
        <position position="1"/>
    </location>
</feature>
<keyword evidence="5" id="KW-0325">Glycoprotein</keyword>
<proteinExistence type="predicted"/>
<dbReference type="VEuPathDB" id="TriTrypDB:Tb427_000458300"/>
<dbReference type="SUPFAM" id="SSF58087">
    <property type="entry name" value="Variant surface glycoprotein (N-terminal domain)"/>
    <property type="match status" value="1"/>
</dbReference>
<dbReference type="EMBL" id="KC612010">
    <property type="protein sequence ID" value="AGH59441.1"/>
    <property type="molecule type" value="Genomic_DNA"/>
</dbReference>
<keyword evidence="3" id="KW-0336">GPI-anchor</keyword>
<dbReference type="AlphaFoldDB" id="M4SVX5"/>
<keyword evidence="4" id="KW-0472">Membrane</keyword>
<dbReference type="Pfam" id="PF00913">
    <property type="entry name" value="Trypan_glycop"/>
    <property type="match status" value="1"/>
</dbReference>
<evidence type="ECO:0000256" key="3">
    <source>
        <dbReference type="ARBA" id="ARBA00022622"/>
    </source>
</evidence>
<evidence type="ECO:0000313" key="8">
    <source>
        <dbReference type="EMBL" id="AGH59441.1"/>
    </source>
</evidence>
<comment type="subcellular location">
    <subcellularLocation>
        <location evidence="1">Cell membrane</location>
        <topology evidence="1">Lipid-anchor</topology>
        <topology evidence="1">GPI-anchor</topology>
    </subcellularLocation>
</comment>
<organism evidence="8">
    <name type="scientific">Trypanosoma brucei</name>
    <dbReference type="NCBI Taxonomy" id="5691"/>
    <lineage>
        <taxon>Eukaryota</taxon>
        <taxon>Discoba</taxon>
        <taxon>Euglenozoa</taxon>
        <taxon>Kinetoplastea</taxon>
        <taxon>Metakinetoplastina</taxon>
        <taxon>Trypanosomatida</taxon>
        <taxon>Trypanosomatidae</taxon>
        <taxon>Trypanosoma</taxon>
    </lineage>
</organism>
<name>M4SVX5_9TRYP</name>
<accession>M4SVX5</accession>
<keyword evidence="6" id="KW-0449">Lipoprotein</keyword>